<evidence type="ECO:0000259" key="3">
    <source>
        <dbReference type="Pfam" id="PF15255"/>
    </source>
</evidence>
<dbReference type="EMBL" id="CAAE01007454">
    <property type="protein sequence ID" value="CAF90244.1"/>
    <property type="molecule type" value="Genomic_DNA"/>
</dbReference>
<name>Q4TA38_TETNG</name>
<comment type="caution">
    <text evidence="4">The sequence shown here is derived from an EMBL/GenBank/DDBJ whole genome shotgun (WGS) entry which is preliminary data.</text>
</comment>
<feature type="compositionally biased region" description="Basic residues" evidence="1">
    <location>
        <begin position="86"/>
        <end position="103"/>
    </location>
</feature>
<dbReference type="AlphaFoldDB" id="Q4TA38"/>
<feature type="domain" description="FAM21/CAPZIP" evidence="3">
    <location>
        <begin position="16"/>
        <end position="110"/>
    </location>
</feature>
<reference evidence="4" key="1">
    <citation type="journal article" date="2004" name="Nature">
        <title>Genome duplication in the teleost fish Tetraodon nigroviridis reveals the early vertebrate proto-karyotype.</title>
        <authorList>
            <person name="Jaillon O."/>
            <person name="Aury J.-M."/>
            <person name="Brunet F."/>
            <person name="Petit J.-L."/>
            <person name="Stange-Thomann N."/>
            <person name="Mauceli E."/>
            <person name="Bouneau L."/>
            <person name="Fischer C."/>
            <person name="Ozouf-Costaz C."/>
            <person name="Bernot A."/>
            <person name="Nicaud S."/>
            <person name="Jaffe D."/>
            <person name="Fisher S."/>
            <person name="Lutfalla G."/>
            <person name="Dossat C."/>
            <person name="Segurens B."/>
            <person name="Dasilva C."/>
            <person name="Salanoubat M."/>
            <person name="Levy M."/>
            <person name="Boudet N."/>
            <person name="Castellano S."/>
            <person name="Anthouard V."/>
            <person name="Jubin C."/>
            <person name="Castelli V."/>
            <person name="Katinka M."/>
            <person name="Vacherie B."/>
            <person name="Biemont C."/>
            <person name="Skalli Z."/>
            <person name="Cattolico L."/>
            <person name="Poulain J."/>
            <person name="De Berardinis V."/>
            <person name="Cruaud C."/>
            <person name="Duprat S."/>
            <person name="Brottier P."/>
            <person name="Coutanceau J.-P."/>
            <person name="Gouzy J."/>
            <person name="Parra G."/>
            <person name="Lardier G."/>
            <person name="Chapple C."/>
            <person name="McKernan K.J."/>
            <person name="McEwan P."/>
            <person name="Bosak S."/>
            <person name="Kellis M."/>
            <person name="Volff J.-N."/>
            <person name="Guigo R."/>
            <person name="Zody M.C."/>
            <person name="Mesirov J."/>
            <person name="Lindblad-Toh K."/>
            <person name="Birren B."/>
            <person name="Nusbaum C."/>
            <person name="Kahn D."/>
            <person name="Robinson-Rechavi M."/>
            <person name="Laudet V."/>
            <person name="Schachter V."/>
            <person name="Quetier F."/>
            <person name="Saurin W."/>
            <person name="Scarpelli C."/>
            <person name="Wincker P."/>
            <person name="Lander E.S."/>
            <person name="Weissenbach J."/>
            <person name="Roest Crollius H."/>
        </authorList>
    </citation>
    <scope>NUCLEOTIDE SEQUENCE [LARGE SCALE GENOMIC DNA]</scope>
</reference>
<evidence type="ECO:0000256" key="2">
    <source>
        <dbReference type="SAM" id="SignalP"/>
    </source>
</evidence>
<keyword evidence="2" id="KW-0732">Signal</keyword>
<feature type="signal peptide" evidence="2">
    <location>
        <begin position="1"/>
        <end position="21"/>
    </location>
</feature>
<sequence length="222" mass="24043">MGQKGCRFSLFLFSPVQANLALSPTALLPAPKTPEVQLPPAPLSASTSCRPASPTPQPPPPPTEEEDAAIFNSPPEGTPLPSVNKTRARLSFKRRPPSRRHRRSAGDEDHASALALTPCELLQPTENGEGEPVLGGPAEEAGALEAGEKDRNCAQTQEEDAEADRDSRRDLEEEREQEQAQNLTPIEEEQVSGPSPSKEIGGVENRQQEMVEEERPADNSQM</sequence>
<protein>
    <submittedName>
        <fullName evidence="4">(spotted green pufferfish) hypothetical protein</fullName>
    </submittedName>
</protein>
<accession>Q4TA38</accession>
<dbReference type="InterPro" id="IPR029341">
    <property type="entry name" value="FAM21/CAPZIP"/>
</dbReference>
<dbReference type="OrthoDB" id="9450049at2759"/>
<feature type="compositionally biased region" description="Pro residues" evidence="1">
    <location>
        <begin position="53"/>
        <end position="62"/>
    </location>
</feature>
<proteinExistence type="predicted"/>
<feature type="region of interest" description="Disordered" evidence="1">
    <location>
        <begin position="30"/>
        <end position="222"/>
    </location>
</feature>
<reference evidence="4" key="2">
    <citation type="submission" date="2004-02" db="EMBL/GenBank/DDBJ databases">
        <authorList>
            <consortium name="Genoscope"/>
            <consortium name="Whitehead Institute Centre for Genome Research"/>
        </authorList>
    </citation>
    <scope>NUCLEOTIDE SEQUENCE</scope>
</reference>
<organism evidence="4">
    <name type="scientific">Tetraodon nigroviridis</name>
    <name type="common">Spotted green pufferfish</name>
    <name type="synonym">Chelonodon nigroviridis</name>
    <dbReference type="NCBI Taxonomy" id="99883"/>
    <lineage>
        <taxon>Eukaryota</taxon>
        <taxon>Metazoa</taxon>
        <taxon>Chordata</taxon>
        <taxon>Craniata</taxon>
        <taxon>Vertebrata</taxon>
        <taxon>Euteleostomi</taxon>
        <taxon>Actinopterygii</taxon>
        <taxon>Neopterygii</taxon>
        <taxon>Teleostei</taxon>
        <taxon>Neoteleostei</taxon>
        <taxon>Acanthomorphata</taxon>
        <taxon>Eupercaria</taxon>
        <taxon>Tetraodontiformes</taxon>
        <taxon>Tetradontoidea</taxon>
        <taxon>Tetraodontidae</taxon>
        <taxon>Tetraodon</taxon>
    </lineage>
</organism>
<gene>
    <name evidence="4" type="ORF">GSTENG00004454001</name>
</gene>
<evidence type="ECO:0000313" key="4">
    <source>
        <dbReference type="EMBL" id="CAF90244.1"/>
    </source>
</evidence>
<feature type="chain" id="PRO_5004244461" evidence="2">
    <location>
        <begin position="22"/>
        <end position="222"/>
    </location>
</feature>
<evidence type="ECO:0000256" key="1">
    <source>
        <dbReference type="SAM" id="MobiDB-lite"/>
    </source>
</evidence>
<feature type="compositionally biased region" description="Basic and acidic residues" evidence="1">
    <location>
        <begin position="206"/>
        <end position="222"/>
    </location>
</feature>
<dbReference type="Pfam" id="PF15255">
    <property type="entry name" value="CAP-ZIP_m"/>
    <property type="match status" value="1"/>
</dbReference>
<dbReference type="KEGG" id="tng:GSTEN00004454G001"/>
<feature type="compositionally biased region" description="Low complexity" evidence="1">
    <location>
        <begin position="130"/>
        <end position="145"/>
    </location>
</feature>